<dbReference type="PIRSF" id="PIRSF006630">
    <property type="entry name" value="NADS_GAT"/>
    <property type="match status" value="1"/>
</dbReference>
<dbReference type="Pfam" id="PF02540">
    <property type="entry name" value="NAD_synthase"/>
    <property type="match status" value="1"/>
</dbReference>
<dbReference type="InterPro" id="IPR014729">
    <property type="entry name" value="Rossmann-like_a/b/a_fold"/>
</dbReference>
<dbReference type="Gene3D" id="3.40.50.620">
    <property type="entry name" value="HUPs"/>
    <property type="match status" value="1"/>
</dbReference>
<feature type="binding site" evidence="7">
    <location>
        <position position="409"/>
    </location>
    <ligand>
        <name>deamido-NAD(+)</name>
        <dbReference type="ChEBI" id="CHEBI:58437"/>
        <note>ligand shared between two neighboring subunits</note>
    </ligand>
</feature>
<feature type="domain" description="CN hydrolase" evidence="10">
    <location>
        <begin position="32"/>
        <end position="273"/>
    </location>
</feature>
<evidence type="ECO:0000313" key="11">
    <source>
        <dbReference type="EMBL" id="CAA6829747.1"/>
    </source>
</evidence>
<dbReference type="AlphaFoldDB" id="A0A6S6UJC6"/>
<dbReference type="PROSITE" id="PS50263">
    <property type="entry name" value="CN_HYDROLASE"/>
    <property type="match status" value="1"/>
</dbReference>
<keyword evidence="6 7" id="KW-0520">NAD</keyword>
<dbReference type="CDD" id="cd07570">
    <property type="entry name" value="GAT_Gln-NAD-synth"/>
    <property type="match status" value="1"/>
</dbReference>
<comment type="caution">
    <text evidence="7">Lacks conserved residue(s) required for the propagation of feature annotation.</text>
</comment>
<feature type="binding site" evidence="7">
    <location>
        <position position="438"/>
    </location>
    <ligand>
        <name>deamido-NAD(+)</name>
        <dbReference type="ChEBI" id="CHEBI:58437"/>
        <note>ligand shared between two neighboring subunits</note>
    </ligand>
</feature>
<dbReference type="EMBL" id="CACVAT010000546">
    <property type="protein sequence ID" value="CAA6829747.1"/>
    <property type="molecule type" value="Genomic_DNA"/>
</dbReference>
<evidence type="ECO:0000256" key="1">
    <source>
        <dbReference type="ARBA" id="ARBA00005188"/>
    </source>
</evidence>
<keyword evidence="4 7" id="KW-0547">Nucleotide-binding</keyword>
<dbReference type="GO" id="GO:0003952">
    <property type="term" value="F:NAD+ synthase (glutamine-hydrolyzing) activity"/>
    <property type="evidence" value="ECO:0007669"/>
    <property type="project" value="UniProtKB-UniRule"/>
</dbReference>
<comment type="similarity">
    <text evidence="9">Belongs to the NAD synthetase family.</text>
</comment>
<dbReference type="Gene3D" id="3.60.110.10">
    <property type="entry name" value="Carbon-nitrogen hydrolase"/>
    <property type="match status" value="1"/>
</dbReference>
<dbReference type="GO" id="GO:0005524">
    <property type="term" value="F:ATP binding"/>
    <property type="evidence" value="ECO:0007669"/>
    <property type="project" value="UniProtKB-UniRule"/>
</dbReference>
<organism evidence="11">
    <name type="scientific">uncultured Thiotrichaceae bacterium</name>
    <dbReference type="NCBI Taxonomy" id="298394"/>
    <lineage>
        <taxon>Bacteria</taxon>
        <taxon>Pseudomonadati</taxon>
        <taxon>Pseudomonadota</taxon>
        <taxon>Gammaproteobacteria</taxon>
        <taxon>Thiotrichales</taxon>
        <taxon>Thiotrichaceae</taxon>
        <taxon>environmental samples</taxon>
    </lineage>
</organism>
<evidence type="ECO:0000256" key="2">
    <source>
        <dbReference type="ARBA" id="ARBA00007145"/>
    </source>
</evidence>
<comment type="catalytic activity">
    <reaction evidence="7 8">
        <text>deamido-NAD(+) + L-glutamine + ATP + H2O = L-glutamate + AMP + diphosphate + NAD(+) + H(+)</text>
        <dbReference type="Rhea" id="RHEA:24384"/>
        <dbReference type="ChEBI" id="CHEBI:15377"/>
        <dbReference type="ChEBI" id="CHEBI:15378"/>
        <dbReference type="ChEBI" id="CHEBI:29985"/>
        <dbReference type="ChEBI" id="CHEBI:30616"/>
        <dbReference type="ChEBI" id="CHEBI:33019"/>
        <dbReference type="ChEBI" id="CHEBI:57540"/>
        <dbReference type="ChEBI" id="CHEBI:58359"/>
        <dbReference type="ChEBI" id="CHEBI:58437"/>
        <dbReference type="ChEBI" id="CHEBI:456215"/>
        <dbReference type="EC" id="6.3.5.1"/>
    </reaction>
</comment>
<sequence>MRDMMFSVLFRYSFRFLILPFYDTVQKKNRNLRVALAQLNLCVGDLAGNVRQSIAAIQQAKEEQADVILFPELTLSSYPPEDMVFRRDFLAQVTEGLCEIRMASEGITVVVGYPVLMEGALRNAACAYRDGVMVGRYFKRELPNYTVYDEKRWFTAGAADQSLIVDIEGVRCGILVCEDIWHDAPIAHTVEQGAEAVLVLNASPYRYDKHARREQIVTAKARHHQCPIAYTNMVGGQDELVFDGDSMLVNREGVRTLAAPLFESGLFVGDMQVDTTDFEAEQVAIAASKKVIAARDVNINEHIYQAIVTGLRDYVHKNRFKGILLGLSGGIDSALTLAVAVDALGAENVEAVMMPFHYTAEMSVEDAAEQAKMLGVTYRNIPIEPMYDSFKAGLADTFAGFDDDVTEENLQARIRGMLLMSMSNKFGKLLLSTSNKSESAVGYATLYGDMAGAFSPLKDVYKTLVYTLSEYRNTVSPAIPQRVIDRPPSAELAPGQLDQDSLPDYDVLDAILMRIMEHNESLEAIVKSGYDAAVVKRVVNLLLLSEYKRRQAAPGVRITRRAFGKDWRYPITSAWRHQLPITL</sequence>
<reference evidence="11" key="1">
    <citation type="submission" date="2020-01" db="EMBL/GenBank/DDBJ databases">
        <authorList>
            <person name="Meier V. D."/>
            <person name="Meier V D."/>
        </authorList>
    </citation>
    <scope>NUCLEOTIDE SEQUENCE</scope>
    <source>
        <strain evidence="11">HLG_WM_MAG_09</strain>
    </source>
</reference>
<protein>
    <recommendedName>
        <fullName evidence="7 8">Glutamine-dependent NAD(+) synthetase</fullName>
        <ecNumber evidence="7 8">6.3.5.1</ecNumber>
    </recommendedName>
    <alternativeName>
        <fullName evidence="7 8">NAD(+) synthase [glutamine-hydrolyzing]</fullName>
    </alternativeName>
</protein>
<feature type="binding site" evidence="7">
    <location>
        <position position="145"/>
    </location>
    <ligand>
        <name>L-glutamine</name>
        <dbReference type="ChEBI" id="CHEBI:58359"/>
    </ligand>
</feature>
<proteinExistence type="inferred from homology"/>
<feature type="binding site" evidence="7">
    <location>
        <position position="548"/>
    </location>
    <ligand>
        <name>deamido-NAD(+)</name>
        <dbReference type="ChEBI" id="CHEBI:58437"/>
        <note>ligand shared between two neighboring subunits</note>
    </ligand>
</feature>
<comment type="pathway">
    <text evidence="1 7 8">Cofactor biosynthesis; NAD(+) biosynthesis; NAD(+) from deamido-NAD(+) (L-Gln route): step 1/1.</text>
</comment>
<dbReference type="GO" id="GO:0004359">
    <property type="term" value="F:glutaminase activity"/>
    <property type="evidence" value="ECO:0007669"/>
    <property type="project" value="InterPro"/>
</dbReference>
<comment type="similarity">
    <text evidence="2 7 8">In the C-terminal section; belongs to the NAD synthetase family.</text>
</comment>
<comment type="function">
    <text evidence="7">Catalyzes the ATP-dependent amidation of deamido-NAD to form NAD. Uses L-glutamine as a nitrogen source.</text>
</comment>
<feature type="active site" description="Nucleophile; for glutaminase activity" evidence="7">
    <location>
        <position position="177"/>
    </location>
</feature>
<feature type="binding site" evidence="7">
    <location>
        <position position="203"/>
    </location>
    <ligand>
        <name>L-glutamine</name>
        <dbReference type="ChEBI" id="CHEBI:58359"/>
    </ligand>
</feature>
<dbReference type="InterPro" id="IPR036526">
    <property type="entry name" value="C-N_Hydrolase_sf"/>
</dbReference>
<dbReference type="InterPro" id="IPR022310">
    <property type="entry name" value="NAD/GMP_synthase"/>
</dbReference>
<evidence type="ECO:0000256" key="9">
    <source>
        <dbReference type="RuleBase" id="RU003811"/>
    </source>
</evidence>
<accession>A0A6S6UJC6</accession>
<dbReference type="HAMAP" id="MF_02090">
    <property type="entry name" value="NadE_glutamine_dep"/>
    <property type="match status" value="1"/>
</dbReference>
<evidence type="ECO:0000256" key="8">
    <source>
        <dbReference type="PIRNR" id="PIRNR006630"/>
    </source>
</evidence>
<dbReference type="UniPathway" id="UPA00253">
    <property type="reaction ID" value="UER00334"/>
</dbReference>
<evidence type="ECO:0000259" key="10">
    <source>
        <dbReference type="PROSITE" id="PS50263"/>
    </source>
</evidence>
<feature type="binding site" evidence="7">
    <location>
        <position position="209"/>
    </location>
    <ligand>
        <name>L-glutamine</name>
        <dbReference type="ChEBI" id="CHEBI:58359"/>
    </ligand>
</feature>
<keyword evidence="11" id="KW-0808">Transferase</keyword>
<dbReference type="EC" id="6.3.5.1" evidence="7 8"/>
<dbReference type="CDD" id="cd00553">
    <property type="entry name" value="NAD_synthase"/>
    <property type="match status" value="1"/>
</dbReference>
<evidence type="ECO:0000256" key="6">
    <source>
        <dbReference type="ARBA" id="ARBA00023027"/>
    </source>
</evidence>
<dbReference type="SUPFAM" id="SSF52402">
    <property type="entry name" value="Adenine nucleotide alpha hydrolases-like"/>
    <property type="match status" value="1"/>
</dbReference>
<dbReference type="Pfam" id="PF00795">
    <property type="entry name" value="CN_hydrolase"/>
    <property type="match status" value="1"/>
</dbReference>
<feature type="active site" description="Proton acceptor; for glutaminase activity" evidence="7">
    <location>
        <position position="72"/>
    </location>
</feature>
<dbReference type="GO" id="GO:0016740">
    <property type="term" value="F:transferase activity"/>
    <property type="evidence" value="ECO:0007669"/>
    <property type="project" value="UniProtKB-KW"/>
</dbReference>
<gene>
    <name evidence="7" type="primary">nadE</name>
    <name evidence="11" type="ORF">HELGO_WM7589</name>
</gene>
<dbReference type="InterPro" id="IPR014445">
    <property type="entry name" value="Gln-dep_NAD_synthase"/>
</dbReference>
<dbReference type="PANTHER" id="PTHR23090">
    <property type="entry name" value="NH 3 /GLUTAMINE-DEPENDENT NAD + SYNTHETASE"/>
    <property type="match status" value="1"/>
</dbReference>
<evidence type="ECO:0000256" key="4">
    <source>
        <dbReference type="ARBA" id="ARBA00022741"/>
    </source>
</evidence>
<dbReference type="PANTHER" id="PTHR23090:SF9">
    <property type="entry name" value="GLUTAMINE-DEPENDENT NAD(+) SYNTHETASE"/>
    <property type="match status" value="1"/>
</dbReference>
<keyword evidence="3 7" id="KW-0436">Ligase</keyword>
<feature type="binding site" evidence="7">
    <location>
        <begin position="326"/>
        <end position="333"/>
    </location>
    <ligand>
        <name>ATP</name>
        <dbReference type="ChEBI" id="CHEBI:30616"/>
    </ligand>
</feature>
<dbReference type="NCBIfam" id="TIGR00552">
    <property type="entry name" value="nadE"/>
    <property type="match status" value="1"/>
</dbReference>
<dbReference type="InterPro" id="IPR003010">
    <property type="entry name" value="C-N_Hydrolase"/>
</dbReference>
<dbReference type="GO" id="GO:0008795">
    <property type="term" value="F:NAD+ synthase activity"/>
    <property type="evidence" value="ECO:0007669"/>
    <property type="project" value="UniProtKB-UniRule"/>
</dbReference>
<dbReference type="GO" id="GO:0009435">
    <property type="term" value="P:NAD+ biosynthetic process"/>
    <property type="evidence" value="ECO:0007669"/>
    <property type="project" value="UniProtKB-UniRule"/>
</dbReference>
<dbReference type="InterPro" id="IPR003694">
    <property type="entry name" value="NAD_synthase"/>
</dbReference>
<evidence type="ECO:0000256" key="5">
    <source>
        <dbReference type="ARBA" id="ARBA00022840"/>
    </source>
</evidence>
<keyword evidence="5 7" id="KW-0067">ATP-binding</keyword>
<evidence type="ECO:0000256" key="3">
    <source>
        <dbReference type="ARBA" id="ARBA00022598"/>
    </source>
</evidence>
<name>A0A6S6UJC6_9GAMM</name>
<evidence type="ECO:0000256" key="7">
    <source>
        <dbReference type="HAMAP-Rule" id="MF_02090"/>
    </source>
</evidence>
<dbReference type="NCBIfam" id="NF010588">
    <property type="entry name" value="PRK13981.1"/>
    <property type="match status" value="1"/>
</dbReference>
<dbReference type="GO" id="GO:0005737">
    <property type="term" value="C:cytoplasm"/>
    <property type="evidence" value="ECO:0007669"/>
    <property type="project" value="InterPro"/>
</dbReference>
<feature type="active site" description="For glutaminase activity" evidence="7">
    <location>
        <position position="139"/>
    </location>
</feature>
<keyword evidence="11" id="KW-0315">Glutamine amidotransferase</keyword>
<dbReference type="SUPFAM" id="SSF56317">
    <property type="entry name" value="Carbon-nitrogen hydrolase"/>
    <property type="match status" value="1"/>
</dbReference>
<feature type="binding site" evidence="7">
    <location>
        <position position="433"/>
    </location>
    <ligand>
        <name>ATP</name>
        <dbReference type="ChEBI" id="CHEBI:30616"/>
    </ligand>
</feature>
<dbReference type="FunFam" id="3.40.50.620:FF:000106">
    <property type="entry name" value="Glutamine-dependent NAD(+) synthetase"/>
    <property type="match status" value="1"/>
</dbReference>